<dbReference type="VEuPathDB" id="FungiDB:AFLA_006627"/>
<dbReference type="Proteomes" id="UP000325434">
    <property type="component" value="Unassembled WGS sequence"/>
</dbReference>
<name>A0A5N6GPA3_ASPFL</name>
<dbReference type="VEuPathDB" id="FungiDB:AFLA_006628"/>
<dbReference type="VEuPathDB" id="FungiDB:F9C07_2201482"/>
<dbReference type="PANTHER" id="PTHR40788">
    <property type="entry name" value="CLR5 DOMAIN-CONTAINING PROTEIN-RELATED"/>
    <property type="match status" value="1"/>
</dbReference>
<evidence type="ECO:0000313" key="3">
    <source>
        <dbReference type="EMBL" id="KAB8243617.1"/>
    </source>
</evidence>
<gene>
    <name evidence="3" type="ORF">BDV35DRAFT_407355</name>
</gene>
<accession>A0A5N6GPA3</accession>
<evidence type="ECO:0000256" key="2">
    <source>
        <dbReference type="SAM" id="MobiDB-lite"/>
    </source>
</evidence>
<dbReference type="AlphaFoldDB" id="A0A5N6GPA3"/>
<dbReference type="EMBL" id="ML734639">
    <property type="protein sequence ID" value="KAB8243617.1"/>
    <property type="molecule type" value="Genomic_DNA"/>
</dbReference>
<dbReference type="VEuPathDB" id="FungiDB:F9C07_2148436"/>
<organism evidence="3">
    <name type="scientific">Aspergillus flavus</name>
    <dbReference type="NCBI Taxonomy" id="5059"/>
    <lineage>
        <taxon>Eukaryota</taxon>
        <taxon>Fungi</taxon>
        <taxon>Dikarya</taxon>
        <taxon>Ascomycota</taxon>
        <taxon>Pezizomycotina</taxon>
        <taxon>Eurotiomycetes</taxon>
        <taxon>Eurotiomycetidae</taxon>
        <taxon>Eurotiales</taxon>
        <taxon>Aspergillaceae</taxon>
        <taxon>Aspergillus</taxon>
        <taxon>Aspergillus subgen. Circumdati</taxon>
    </lineage>
</organism>
<evidence type="ECO:0000256" key="1">
    <source>
        <dbReference type="SAM" id="Coils"/>
    </source>
</evidence>
<proteinExistence type="predicted"/>
<sequence length="940" mass="106703">MILLLPSKLSATARSDEIFTSYETLHRIIQRHEATIQKRWSKKTRQQRLNVLLSAWPDMPAIHRPDFDAFRRESASDRVRGTKYRVHFMWPYVNQEDLLNTKALPLLLNSRGRHPPSHFAAADMDAMHLGLISKAIVPIFLNCHVLILNGMTENTRDYGQLVAWEDHPDAFDWMHKQKQFLPGEGLLVMEAQARLLSFLVQCCQQLLHDIPESTLTSDSFPVLPEPQIKPESEISGFESLGCKEHRQEMLKDLDGKSHPVLSFGRDNVLWARILGSVLSEAYLRLELFSELSSQARRLVAMQKMYADDISPSKDLPEAYLEALLRLRYFLTQAAKGPLSMLRIAGVASPPLRRFFARVPPPDPYTSKISVTSKPGAKMNKVETQLIWLLRNLWEDGYDLFLFGMPLVVDELGRLLQSEKQAQELLSSYITEVIGDISIFSQCKPTEGKFTYPIEKHRTKENVAALRRAESYLDAFWAAIDQIMVTKAGDSSGTAVRNLLSQPRILQRTREWIEPEKPQRASQDKPSGVDLYTLYQPVSSVYSGLSARALDISQPKTKVKTRGTPHPVGKAEALPQPDRVDRQPTFSVDARALKVFRAVFFNPATTSTPVSFTAMKLYGSVWQFRPTRLDVERNILFHEPHPQGKLPFKTARRYGRRLNRAYGWFGEMFVLNKGYISELFPRGLYPCLPPRAGFPLLKDDVTFKAASIYKENGADGPIDWTDFDEETVECVLSYFYVQDYSVPSSEPEQPSVCQSSEVTNGGLTQRKLEHSDDGPAVEIVLHAKVYCFAHRFLISDLESFALQRLTQVLVAVDPRKDNLFPYLADAVRVIYNSTPGALVQVNPARKLLSQYVALNYTLLANEQLVRLLDEGGEFLADLSQKLARRLTASDTETQSMRKHIARLQDLTDKLKADSDKKERELKKLRGNPGRSYLLAAECTQD</sequence>
<feature type="region of interest" description="Disordered" evidence="2">
    <location>
        <begin position="556"/>
        <end position="581"/>
    </location>
</feature>
<feature type="coiled-coil region" evidence="1">
    <location>
        <begin position="899"/>
        <end position="926"/>
    </location>
</feature>
<protein>
    <submittedName>
        <fullName evidence="3">Uncharacterized protein</fullName>
    </submittedName>
</protein>
<keyword evidence="1" id="KW-0175">Coiled coil</keyword>
<dbReference type="PANTHER" id="PTHR40788:SF2">
    <property type="entry name" value="CLR5 DOMAIN-CONTAINING PROTEIN"/>
    <property type="match status" value="1"/>
</dbReference>
<reference evidence="3" key="1">
    <citation type="submission" date="2019-04" db="EMBL/GenBank/DDBJ databases">
        <title>Friends and foes A comparative genomics study of 23 Aspergillus species from section Flavi.</title>
        <authorList>
            <consortium name="DOE Joint Genome Institute"/>
            <person name="Kjaerbolling I."/>
            <person name="Vesth T."/>
            <person name="Frisvad J.C."/>
            <person name="Nybo J.L."/>
            <person name="Theobald S."/>
            <person name="Kildgaard S."/>
            <person name="Isbrandt T."/>
            <person name="Kuo A."/>
            <person name="Sato A."/>
            <person name="Lyhne E.K."/>
            <person name="Kogle M.E."/>
            <person name="Wiebenga A."/>
            <person name="Kun R.S."/>
            <person name="Lubbers R.J."/>
            <person name="Makela M.R."/>
            <person name="Barry K."/>
            <person name="Chovatia M."/>
            <person name="Clum A."/>
            <person name="Daum C."/>
            <person name="Haridas S."/>
            <person name="He G."/>
            <person name="LaButti K."/>
            <person name="Lipzen A."/>
            <person name="Mondo S."/>
            <person name="Riley R."/>
            <person name="Salamov A."/>
            <person name="Simmons B.A."/>
            <person name="Magnuson J.K."/>
            <person name="Henrissat B."/>
            <person name="Mortensen U.H."/>
            <person name="Larsen T.O."/>
            <person name="Devries R.P."/>
            <person name="Grigoriev I.V."/>
            <person name="Machida M."/>
            <person name="Baker S.E."/>
            <person name="Andersen M.R."/>
        </authorList>
    </citation>
    <scope>NUCLEOTIDE SEQUENCE [LARGE SCALE GENOMIC DNA]</scope>
    <source>
        <strain evidence="3">CBS 121.62</strain>
    </source>
</reference>